<proteinExistence type="predicted"/>
<comment type="catalytic activity">
    <reaction evidence="8">
        <text>L-tyrosyl-[protein] + ATP = O-phospho-L-tyrosyl-[protein] + ADP + H(+)</text>
        <dbReference type="Rhea" id="RHEA:10596"/>
        <dbReference type="Rhea" id="RHEA-COMP:10136"/>
        <dbReference type="Rhea" id="RHEA-COMP:20101"/>
        <dbReference type="ChEBI" id="CHEBI:15378"/>
        <dbReference type="ChEBI" id="CHEBI:30616"/>
        <dbReference type="ChEBI" id="CHEBI:46858"/>
        <dbReference type="ChEBI" id="CHEBI:61978"/>
        <dbReference type="ChEBI" id="CHEBI:456216"/>
        <dbReference type="EC" id="2.7.10.1"/>
    </reaction>
</comment>
<comment type="subcellular location">
    <subcellularLocation>
        <location evidence="1">Endomembrane system</location>
    </subcellularLocation>
</comment>
<dbReference type="GO" id="GO:0043235">
    <property type="term" value="C:receptor complex"/>
    <property type="evidence" value="ECO:0007669"/>
    <property type="project" value="TreeGrafter"/>
</dbReference>
<gene>
    <name evidence="10" type="ORF">AFUS01_LOCUS17197</name>
</gene>
<evidence type="ECO:0000256" key="7">
    <source>
        <dbReference type="ARBA" id="ARBA00023137"/>
    </source>
</evidence>
<evidence type="ECO:0000256" key="5">
    <source>
        <dbReference type="ARBA" id="ARBA00022840"/>
    </source>
</evidence>
<keyword evidence="4" id="KW-0418">Kinase</keyword>
<dbReference type="GO" id="GO:0050793">
    <property type="term" value="P:regulation of developmental process"/>
    <property type="evidence" value="ECO:0007669"/>
    <property type="project" value="UniProtKB-ARBA"/>
</dbReference>
<dbReference type="EMBL" id="CAJVCH010163093">
    <property type="protein sequence ID" value="CAG7728418.1"/>
    <property type="molecule type" value="Genomic_DNA"/>
</dbReference>
<evidence type="ECO:0000256" key="4">
    <source>
        <dbReference type="ARBA" id="ARBA00022777"/>
    </source>
</evidence>
<dbReference type="GO" id="GO:0004714">
    <property type="term" value="F:transmembrane receptor protein tyrosine kinase activity"/>
    <property type="evidence" value="ECO:0007669"/>
    <property type="project" value="UniProtKB-EC"/>
</dbReference>
<dbReference type="PANTHER" id="PTHR24416:SF600">
    <property type="entry name" value="PDGF- AND VEGF-RECEPTOR RELATED, ISOFORM J"/>
    <property type="match status" value="1"/>
</dbReference>
<accession>A0A8J2NVW0</accession>
<keyword evidence="6" id="KW-0472">Membrane</keyword>
<dbReference type="PANTHER" id="PTHR24416">
    <property type="entry name" value="TYROSINE-PROTEIN KINASE RECEPTOR"/>
    <property type="match status" value="1"/>
</dbReference>
<dbReference type="GO" id="GO:0030182">
    <property type="term" value="P:neuron differentiation"/>
    <property type="evidence" value="ECO:0007669"/>
    <property type="project" value="UniProtKB-ARBA"/>
</dbReference>
<reference evidence="10" key="1">
    <citation type="submission" date="2021-06" db="EMBL/GenBank/DDBJ databases">
        <authorList>
            <person name="Hodson N. C."/>
            <person name="Mongue J. A."/>
            <person name="Jaron S. K."/>
        </authorList>
    </citation>
    <scope>NUCLEOTIDE SEQUENCE</scope>
</reference>
<dbReference type="PROSITE" id="PS00109">
    <property type="entry name" value="PROTEIN_KINASE_TYR"/>
    <property type="match status" value="1"/>
</dbReference>
<dbReference type="FunFam" id="1.10.510.10:FF:001512">
    <property type="entry name" value="Receptor tyrosine-protein kinase erbB-2"/>
    <property type="match status" value="1"/>
</dbReference>
<feature type="domain" description="Protein kinase" evidence="9">
    <location>
        <begin position="158"/>
        <end position="474"/>
    </location>
</feature>
<comment type="caution">
    <text evidence="10">The sequence shown here is derived from an EMBL/GenBank/DDBJ whole genome shotgun (WGS) entry which is preliminary data.</text>
</comment>
<evidence type="ECO:0000313" key="10">
    <source>
        <dbReference type="EMBL" id="CAG7728418.1"/>
    </source>
</evidence>
<dbReference type="InterPro" id="IPR000719">
    <property type="entry name" value="Prot_kinase_dom"/>
</dbReference>
<dbReference type="InterPro" id="IPR050122">
    <property type="entry name" value="RTK"/>
</dbReference>
<dbReference type="InterPro" id="IPR001245">
    <property type="entry name" value="Ser-Thr/Tyr_kinase_cat_dom"/>
</dbReference>
<dbReference type="InterPro" id="IPR008266">
    <property type="entry name" value="Tyr_kinase_AS"/>
</dbReference>
<evidence type="ECO:0000256" key="1">
    <source>
        <dbReference type="ARBA" id="ARBA00004308"/>
    </source>
</evidence>
<dbReference type="GO" id="GO:0005886">
    <property type="term" value="C:plasma membrane"/>
    <property type="evidence" value="ECO:0007669"/>
    <property type="project" value="TreeGrafter"/>
</dbReference>
<keyword evidence="11" id="KW-1185">Reference proteome</keyword>
<dbReference type="Proteomes" id="UP000708208">
    <property type="component" value="Unassembled WGS sequence"/>
</dbReference>
<evidence type="ECO:0000256" key="2">
    <source>
        <dbReference type="ARBA" id="ARBA00022679"/>
    </source>
</evidence>
<keyword evidence="5" id="KW-0067">ATP-binding</keyword>
<dbReference type="PROSITE" id="PS50011">
    <property type="entry name" value="PROTEIN_KINASE_DOM"/>
    <property type="match status" value="1"/>
</dbReference>
<keyword evidence="7" id="KW-0829">Tyrosine-protein kinase</keyword>
<dbReference type="GO" id="GO:0007169">
    <property type="term" value="P:cell surface receptor protein tyrosine kinase signaling pathway"/>
    <property type="evidence" value="ECO:0007669"/>
    <property type="project" value="TreeGrafter"/>
</dbReference>
<keyword evidence="3" id="KW-0547">Nucleotide-binding</keyword>
<dbReference type="GO" id="GO:0048468">
    <property type="term" value="P:cell development"/>
    <property type="evidence" value="ECO:0007669"/>
    <property type="project" value="UniProtKB-ARBA"/>
</dbReference>
<dbReference type="CDD" id="cd00192">
    <property type="entry name" value="PTKc"/>
    <property type="match status" value="1"/>
</dbReference>
<evidence type="ECO:0000256" key="6">
    <source>
        <dbReference type="ARBA" id="ARBA00023136"/>
    </source>
</evidence>
<dbReference type="AlphaFoldDB" id="A0A8J2NVW0"/>
<protein>
    <recommendedName>
        <fullName evidence="9">Protein kinase domain-containing protein</fullName>
    </recommendedName>
</protein>
<evidence type="ECO:0000313" key="11">
    <source>
        <dbReference type="Proteomes" id="UP000708208"/>
    </source>
</evidence>
<evidence type="ECO:0000256" key="8">
    <source>
        <dbReference type="ARBA" id="ARBA00051243"/>
    </source>
</evidence>
<dbReference type="GO" id="GO:0005524">
    <property type="term" value="F:ATP binding"/>
    <property type="evidence" value="ECO:0007669"/>
    <property type="project" value="UniProtKB-KW"/>
</dbReference>
<evidence type="ECO:0000259" key="9">
    <source>
        <dbReference type="PROSITE" id="PS50011"/>
    </source>
</evidence>
<dbReference type="GO" id="GO:0051130">
    <property type="term" value="P:positive regulation of cellular component organization"/>
    <property type="evidence" value="ECO:0007669"/>
    <property type="project" value="UniProtKB-ARBA"/>
</dbReference>
<sequence length="483" mass="55335">MGRISRAQAHDHILFHMSIDKGAKMGTVNLNGVLMKMPASVKPENKQLSDPLLSIELKPVHYFECDNWINCQQLAAFKFKKPCPTVAWQPAFCDSGYPPCEHRGKLVSTSAGIIYCTWEDETFYLPYFKNPSDDVRKTLYIISDVRSDSLALVSLTKQQTNEILGPNVTNVGFKCSAPKFIALEGFEWTAIYNTNLTEESCNTTSFETLESYNENFNCPISNDGSPTRPTLPEQIPREKIKFETILLVGANTERIRKQDVILIFEFCENGNVLEFIRARRETFVDQFNLCESSNVYNVDSAMVEYENCVWRKFCSEDLIRWGIEIATGMDFIASKNVYHGDLAARNILLTHHLVAKVGDFGLAKDLKDYALYVQGMNCPLPLKWMSLESLRDLEFSIQSDVWSFGITMWEIFSLGSKPYPGVEWNFQAWKRLQDGERMDRPSHATQSIHDILLKCWETLPQDRPTFSELKQMFKCELDELPTC</sequence>
<dbReference type="GO" id="GO:0012505">
    <property type="term" value="C:endomembrane system"/>
    <property type="evidence" value="ECO:0007669"/>
    <property type="project" value="UniProtKB-SubCell"/>
</dbReference>
<keyword evidence="2" id="KW-0808">Transferase</keyword>
<dbReference type="Pfam" id="PF07714">
    <property type="entry name" value="PK_Tyr_Ser-Thr"/>
    <property type="match status" value="1"/>
</dbReference>
<name>A0A8J2NVW0_9HEXA</name>
<evidence type="ECO:0000256" key="3">
    <source>
        <dbReference type="ARBA" id="ARBA00022741"/>
    </source>
</evidence>
<organism evidence="10 11">
    <name type="scientific">Allacma fusca</name>
    <dbReference type="NCBI Taxonomy" id="39272"/>
    <lineage>
        <taxon>Eukaryota</taxon>
        <taxon>Metazoa</taxon>
        <taxon>Ecdysozoa</taxon>
        <taxon>Arthropoda</taxon>
        <taxon>Hexapoda</taxon>
        <taxon>Collembola</taxon>
        <taxon>Symphypleona</taxon>
        <taxon>Sminthuridae</taxon>
        <taxon>Allacma</taxon>
    </lineage>
</organism>